<protein>
    <submittedName>
        <fullName evidence="2">Uncharacterized protein</fullName>
    </submittedName>
</protein>
<sequence>MFDNLPGDYPTNTAAGVQGGTPLDTEKDLPATSLPTLNSVPADEPLPWGIFTNDPFPLNFQWEGDPAPSVWPLPLQPPTHPGPLLLPAFSLDDSPDSNFATQSFPPLPPLSPSSVATSETRSDLASLSPVLRPATVGSAPTLPVQVDALLGLGGAHGGEGPKRKSCADARCGIFAPSSSSSSSNTLISTALRPPAPAPKKPAKTIDVLETRIRELETRIAPTSPSITIASSFGSPPPLVKRFGVDLPVAKIFEAMRFHNADRRLLENLAHEPGEAANLAPLPGDLDSVLIEVMEVHFR</sequence>
<name>A0A4P9W1I4_9FUNG</name>
<feature type="region of interest" description="Disordered" evidence="1">
    <location>
        <begin position="1"/>
        <end position="40"/>
    </location>
</feature>
<evidence type="ECO:0000313" key="3">
    <source>
        <dbReference type="Proteomes" id="UP000269721"/>
    </source>
</evidence>
<gene>
    <name evidence="2" type="ORF">BDK51DRAFT_47338</name>
</gene>
<keyword evidence="3" id="KW-1185">Reference proteome</keyword>
<dbReference type="EMBL" id="KZ998530">
    <property type="protein sequence ID" value="RKO86039.1"/>
    <property type="molecule type" value="Genomic_DNA"/>
</dbReference>
<reference evidence="3" key="1">
    <citation type="journal article" date="2018" name="Nat. Microbiol.">
        <title>Leveraging single-cell genomics to expand the fungal tree of life.</title>
        <authorList>
            <person name="Ahrendt S.R."/>
            <person name="Quandt C.A."/>
            <person name="Ciobanu D."/>
            <person name="Clum A."/>
            <person name="Salamov A."/>
            <person name="Andreopoulos B."/>
            <person name="Cheng J.F."/>
            <person name="Woyke T."/>
            <person name="Pelin A."/>
            <person name="Henrissat B."/>
            <person name="Reynolds N.K."/>
            <person name="Benny G.L."/>
            <person name="Smith M.E."/>
            <person name="James T.Y."/>
            <person name="Grigoriev I.V."/>
        </authorList>
    </citation>
    <scope>NUCLEOTIDE SEQUENCE [LARGE SCALE GENOMIC DNA]</scope>
</reference>
<accession>A0A4P9W1I4</accession>
<dbReference type="AlphaFoldDB" id="A0A4P9W1I4"/>
<evidence type="ECO:0000256" key="1">
    <source>
        <dbReference type="SAM" id="MobiDB-lite"/>
    </source>
</evidence>
<dbReference type="Proteomes" id="UP000269721">
    <property type="component" value="Unassembled WGS sequence"/>
</dbReference>
<feature type="region of interest" description="Disordered" evidence="1">
    <location>
        <begin position="178"/>
        <end position="202"/>
    </location>
</feature>
<organism evidence="2 3">
    <name type="scientific">Blyttiomyces helicus</name>
    <dbReference type="NCBI Taxonomy" id="388810"/>
    <lineage>
        <taxon>Eukaryota</taxon>
        <taxon>Fungi</taxon>
        <taxon>Fungi incertae sedis</taxon>
        <taxon>Chytridiomycota</taxon>
        <taxon>Chytridiomycota incertae sedis</taxon>
        <taxon>Chytridiomycetes</taxon>
        <taxon>Chytridiomycetes incertae sedis</taxon>
        <taxon>Blyttiomyces</taxon>
    </lineage>
</organism>
<evidence type="ECO:0000313" key="2">
    <source>
        <dbReference type="EMBL" id="RKO86039.1"/>
    </source>
</evidence>
<proteinExistence type="predicted"/>
<feature type="region of interest" description="Disordered" evidence="1">
    <location>
        <begin position="90"/>
        <end position="121"/>
    </location>
</feature>